<keyword evidence="2" id="KW-1185">Reference proteome</keyword>
<dbReference type="KEGG" id="alq:C7Y71_008890"/>
<dbReference type="OrthoDB" id="680500at2"/>
<reference evidence="1 2" key="1">
    <citation type="submission" date="2018-11" db="EMBL/GenBank/DDBJ databases">
        <authorList>
            <person name="Na S.W."/>
            <person name="Baik M."/>
        </authorList>
    </citation>
    <scope>NUCLEOTIDE SEQUENCE [LARGE SCALE GENOMIC DNA]</scope>
    <source>
        <strain evidence="1 2">E39</strain>
    </source>
</reference>
<sequence>MLRRNRLNSHTNTLFHYTKSEDILSSILKEGLRFVYCKERLDERLCFGIPMISFCDIPVAQSVEHTSKYGEFAIGLSKEYLISNYSFAIGPVTYYLKGAPIFKMALDYLKIYGSNVYNRGNVLTVSNSPGDKTILSKEEAPGVLKSFLDTNNYHQLVTTSIGIIKPYCSEYEKGVQINYDECEWRMIVPENARLSATERCKWFWTEQEFDDWREKYGDIFINSWSLPFDISDINFLIVPDNESVKSLIQAIYDMETLCGQPIYDEEKALLCTKILSFDQIRDI</sequence>
<dbReference type="InterPro" id="IPR021223">
    <property type="entry name" value="AbiGi"/>
</dbReference>
<evidence type="ECO:0000313" key="2">
    <source>
        <dbReference type="Proteomes" id="UP000249375"/>
    </source>
</evidence>
<evidence type="ECO:0008006" key="3">
    <source>
        <dbReference type="Google" id="ProtNLM"/>
    </source>
</evidence>
<dbReference type="Proteomes" id="UP000249375">
    <property type="component" value="Chromosome"/>
</dbReference>
<dbReference type="RefSeq" id="WP_111898205.1">
    <property type="nucleotide sequence ID" value="NZ_CP033459.1"/>
</dbReference>
<gene>
    <name evidence="1" type="ORF">C7Y71_008890</name>
</gene>
<dbReference type="EMBL" id="CP033459">
    <property type="protein sequence ID" value="QFQ13118.1"/>
    <property type="molecule type" value="Genomic_DNA"/>
</dbReference>
<proteinExistence type="predicted"/>
<evidence type="ECO:0000313" key="1">
    <source>
        <dbReference type="EMBL" id="QFQ13118.1"/>
    </source>
</evidence>
<organism evidence="1 2">
    <name type="scientific">Pseudoprevotella muciniphila</name>
    <dbReference type="NCBI Taxonomy" id="2133944"/>
    <lineage>
        <taxon>Bacteria</taxon>
        <taxon>Pseudomonadati</taxon>
        <taxon>Bacteroidota</taxon>
        <taxon>Bacteroidia</taxon>
        <taxon>Bacteroidales</taxon>
        <taxon>Prevotellaceae</taxon>
        <taxon>Pseudoprevotella</taxon>
    </lineage>
</organism>
<protein>
    <recommendedName>
        <fullName evidence="3">DUF2971 domain-containing protein</fullName>
    </recommendedName>
</protein>
<dbReference type="AlphaFoldDB" id="A0A5P8E850"/>
<dbReference type="Pfam" id="PF10899">
    <property type="entry name" value="AbiGi"/>
    <property type="match status" value="1"/>
</dbReference>
<name>A0A5P8E850_9BACT</name>
<accession>A0A5P8E850</accession>